<dbReference type="GO" id="GO:0005634">
    <property type="term" value="C:nucleus"/>
    <property type="evidence" value="ECO:0007669"/>
    <property type="project" value="TreeGrafter"/>
</dbReference>
<comment type="caution">
    <text evidence="6">The sequence shown here is derived from an EMBL/GenBank/DDBJ whole genome shotgun (WGS) entry which is preliminary data.</text>
</comment>
<gene>
    <name evidence="6" type="ORF">POCTA_138.1.T0160189</name>
</gene>
<dbReference type="InterPro" id="IPR008271">
    <property type="entry name" value="Ser/Thr_kinase_AS"/>
</dbReference>
<keyword evidence="2 3" id="KW-0067">ATP-binding</keyword>
<organism evidence="6 7">
    <name type="scientific">Paramecium octaurelia</name>
    <dbReference type="NCBI Taxonomy" id="43137"/>
    <lineage>
        <taxon>Eukaryota</taxon>
        <taxon>Sar</taxon>
        <taxon>Alveolata</taxon>
        <taxon>Ciliophora</taxon>
        <taxon>Intramacronucleata</taxon>
        <taxon>Oligohymenophorea</taxon>
        <taxon>Peniculida</taxon>
        <taxon>Parameciidae</taxon>
        <taxon>Paramecium</taxon>
    </lineage>
</organism>
<comment type="similarity">
    <text evidence="4">Belongs to the protein kinase superfamily.</text>
</comment>
<dbReference type="Pfam" id="PF00069">
    <property type="entry name" value="Pkinase"/>
    <property type="match status" value="1"/>
</dbReference>
<sequence>MHNPSNIIKTEKALLTPRPVPTQQQTIFRIQNPTDEKIQQFLGRTHHHHNSFYEPGQMIFSFTLLTLEKILKNAHVEIQQIKYKVLKLIGQGSFGQVFLLNKENSNLYFALKVQKQMNEEEKKILSGLKGIKFKNLVNTIECLCNSQTKEYFILMEYCEKSLEDVIHQEKLNHQDARYIIKQIANGIRELHEKKIIHRDLKPENILVFSFIDGENTQITYKICDFGLSSTKQSSQTYKCGTSHYMAPEQIQGLSDKAIGYNASVDIWALGAVIYELFSGEVLFMGNSNQEIFDLILSTKQEKLEERIKNKIGNLEHVNLVLQMMQIDPNKRITINEAINKLTKGGTKKINQNKSLNDIQVQQFQPNKSVQALPQQLITEIQNFHAKKIQEILNQQPNMKTQIHKKPQLL</sequence>
<dbReference type="SMART" id="SM00220">
    <property type="entry name" value="S_TKc"/>
    <property type="match status" value="1"/>
</dbReference>
<dbReference type="OMA" id="ITYKICD"/>
<dbReference type="InterPro" id="IPR017441">
    <property type="entry name" value="Protein_kinase_ATP_BS"/>
</dbReference>
<dbReference type="EMBL" id="CAJJDP010000016">
    <property type="protein sequence ID" value="CAD8144519.1"/>
    <property type="molecule type" value="Genomic_DNA"/>
</dbReference>
<evidence type="ECO:0000259" key="5">
    <source>
        <dbReference type="PROSITE" id="PS50011"/>
    </source>
</evidence>
<dbReference type="InterPro" id="IPR000719">
    <property type="entry name" value="Prot_kinase_dom"/>
</dbReference>
<dbReference type="GO" id="GO:0004674">
    <property type="term" value="F:protein serine/threonine kinase activity"/>
    <property type="evidence" value="ECO:0007669"/>
    <property type="project" value="UniProtKB-KW"/>
</dbReference>
<evidence type="ECO:0000256" key="2">
    <source>
        <dbReference type="ARBA" id="ARBA00022840"/>
    </source>
</evidence>
<keyword evidence="1 3" id="KW-0547">Nucleotide-binding</keyword>
<dbReference type="PROSITE" id="PS00107">
    <property type="entry name" value="PROTEIN_KINASE_ATP"/>
    <property type="match status" value="1"/>
</dbReference>
<dbReference type="OrthoDB" id="7869584at2759"/>
<accession>A0A8S1SYS6</accession>
<evidence type="ECO:0000256" key="3">
    <source>
        <dbReference type="PROSITE-ProRule" id="PRU10141"/>
    </source>
</evidence>
<evidence type="ECO:0000313" key="6">
    <source>
        <dbReference type="EMBL" id="CAD8144519.1"/>
    </source>
</evidence>
<name>A0A8S1SYS6_PAROT</name>
<keyword evidence="4" id="KW-0808">Transferase</keyword>
<evidence type="ECO:0000313" key="7">
    <source>
        <dbReference type="Proteomes" id="UP000683925"/>
    </source>
</evidence>
<feature type="binding site" evidence="3">
    <location>
        <position position="112"/>
    </location>
    <ligand>
        <name>ATP</name>
        <dbReference type="ChEBI" id="CHEBI:30616"/>
    </ligand>
</feature>
<dbReference type="PROSITE" id="PS00108">
    <property type="entry name" value="PROTEIN_KINASE_ST"/>
    <property type="match status" value="1"/>
</dbReference>
<dbReference type="GO" id="GO:0044773">
    <property type="term" value="P:mitotic DNA damage checkpoint signaling"/>
    <property type="evidence" value="ECO:0007669"/>
    <property type="project" value="TreeGrafter"/>
</dbReference>
<dbReference type="GO" id="GO:0005524">
    <property type="term" value="F:ATP binding"/>
    <property type="evidence" value="ECO:0007669"/>
    <property type="project" value="UniProtKB-UniRule"/>
</dbReference>
<dbReference type="Proteomes" id="UP000683925">
    <property type="component" value="Unassembled WGS sequence"/>
</dbReference>
<dbReference type="AlphaFoldDB" id="A0A8S1SYS6"/>
<dbReference type="GO" id="GO:0005737">
    <property type="term" value="C:cytoplasm"/>
    <property type="evidence" value="ECO:0007669"/>
    <property type="project" value="TreeGrafter"/>
</dbReference>
<protein>
    <recommendedName>
        <fullName evidence="5">Protein kinase domain-containing protein</fullName>
    </recommendedName>
</protein>
<dbReference type="PROSITE" id="PS50011">
    <property type="entry name" value="PROTEIN_KINASE_DOM"/>
    <property type="match status" value="1"/>
</dbReference>
<keyword evidence="4" id="KW-0723">Serine/threonine-protein kinase</keyword>
<dbReference type="PANTHER" id="PTHR44167:SF24">
    <property type="entry name" value="SERINE_THREONINE-PROTEIN KINASE CHK2"/>
    <property type="match status" value="1"/>
</dbReference>
<dbReference type="PANTHER" id="PTHR44167">
    <property type="entry name" value="OVARIAN-SPECIFIC SERINE/THREONINE-PROTEIN KINASE LOK-RELATED"/>
    <property type="match status" value="1"/>
</dbReference>
<feature type="domain" description="Protein kinase" evidence="5">
    <location>
        <begin position="83"/>
        <end position="349"/>
    </location>
</feature>
<evidence type="ECO:0000256" key="4">
    <source>
        <dbReference type="RuleBase" id="RU000304"/>
    </source>
</evidence>
<reference evidence="6" key="1">
    <citation type="submission" date="2021-01" db="EMBL/GenBank/DDBJ databases">
        <authorList>
            <consortium name="Genoscope - CEA"/>
            <person name="William W."/>
        </authorList>
    </citation>
    <scope>NUCLEOTIDE SEQUENCE</scope>
</reference>
<proteinExistence type="inferred from homology"/>
<keyword evidence="7" id="KW-1185">Reference proteome</keyword>
<evidence type="ECO:0000256" key="1">
    <source>
        <dbReference type="ARBA" id="ARBA00022741"/>
    </source>
</evidence>
<keyword evidence="4" id="KW-0418">Kinase</keyword>